<keyword evidence="2" id="KW-1185">Reference proteome</keyword>
<dbReference type="EMBL" id="PVNH01000002">
    <property type="protein sequence ID" value="PRX50451.1"/>
    <property type="molecule type" value="Genomic_DNA"/>
</dbReference>
<evidence type="ECO:0000313" key="1">
    <source>
        <dbReference type="EMBL" id="PRX50451.1"/>
    </source>
</evidence>
<dbReference type="AlphaFoldDB" id="A0A2T0M1K6"/>
<reference evidence="1 2" key="1">
    <citation type="submission" date="2018-03" db="EMBL/GenBank/DDBJ databases">
        <title>Genomic Encyclopedia of Type Strains, Phase III (KMG-III): the genomes of soil and plant-associated and newly described type strains.</title>
        <authorList>
            <person name="Whitman W."/>
        </authorList>
    </citation>
    <scope>NUCLEOTIDE SEQUENCE [LARGE SCALE GENOMIC DNA]</scope>
    <source>
        <strain evidence="1 2">CGMCC 4.7125</strain>
    </source>
</reference>
<sequence>MFLTEVEADDRAPILHRYLAVAPGTRPRLPVHTTAAVADFERIASRIPVFRISPEPPAPPVSEARPP</sequence>
<proteinExistence type="predicted"/>
<protein>
    <submittedName>
        <fullName evidence="1">Uncharacterized protein</fullName>
    </submittedName>
</protein>
<accession>A0A2T0M1K6</accession>
<dbReference type="OrthoDB" id="3778270at2"/>
<gene>
    <name evidence="1" type="ORF">B0I33_102572</name>
</gene>
<dbReference type="RefSeq" id="WP_106177534.1">
    <property type="nucleotide sequence ID" value="NZ_PVNH01000002.1"/>
</dbReference>
<dbReference type="Proteomes" id="UP000238362">
    <property type="component" value="Unassembled WGS sequence"/>
</dbReference>
<organism evidence="1 2">
    <name type="scientific">Prauserella shujinwangii</name>
    <dbReference type="NCBI Taxonomy" id="1453103"/>
    <lineage>
        <taxon>Bacteria</taxon>
        <taxon>Bacillati</taxon>
        <taxon>Actinomycetota</taxon>
        <taxon>Actinomycetes</taxon>
        <taxon>Pseudonocardiales</taxon>
        <taxon>Pseudonocardiaceae</taxon>
        <taxon>Prauserella</taxon>
    </lineage>
</organism>
<evidence type="ECO:0000313" key="2">
    <source>
        <dbReference type="Proteomes" id="UP000238362"/>
    </source>
</evidence>
<comment type="caution">
    <text evidence="1">The sequence shown here is derived from an EMBL/GenBank/DDBJ whole genome shotgun (WGS) entry which is preliminary data.</text>
</comment>
<name>A0A2T0M1K6_9PSEU</name>